<dbReference type="RefSeq" id="WP_169409561.1">
    <property type="nucleotide sequence ID" value="NZ_JAAXKZ010000001.1"/>
</dbReference>
<keyword evidence="5" id="KW-1185">Reference proteome</keyword>
<sequence length="220" mass="24290">MPTDTWYRLPAARRQAVLDAAEAEFAARGFSGGSLNTIARNAKVSKGSLFQYFTDKAEMYAHLSDLASVRIRTAMVRRIEEMAWTEDFFGSLRAMLLVWTEYFDTHPVDRAFTAAVSLEPDPAARSAVRFVVNRHYIEVLRPLLQIAREAGQLDREADLDAFLALLLLLMPHLAIAPNSPGLDPVLGLTDADPATTAEAVDRLVGVLRSGFAPQETKASR</sequence>
<evidence type="ECO:0000313" key="5">
    <source>
        <dbReference type="Proteomes" id="UP000586918"/>
    </source>
</evidence>
<accession>A0A848DBD8</accession>
<dbReference type="GO" id="GO:0003700">
    <property type="term" value="F:DNA-binding transcription factor activity"/>
    <property type="evidence" value="ECO:0007669"/>
    <property type="project" value="TreeGrafter"/>
</dbReference>
<dbReference type="Gene3D" id="1.10.357.10">
    <property type="entry name" value="Tetracycline Repressor, domain 2"/>
    <property type="match status" value="1"/>
</dbReference>
<dbReference type="InterPro" id="IPR050109">
    <property type="entry name" value="HTH-type_TetR-like_transc_reg"/>
</dbReference>
<dbReference type="SUPFAM" id="SSF46689">
    <property type="entry name" value="Homeodomain-like"/>
    <property type="match status" value="1"/>
</dbReference>
<name>A0A848DBD8_9PSEU</name>
<dbReference type="SUPFAM" id="SSF48498">
    <property type="entry name" value="Tetracyclin repressor-like, C-terminal domain"/>
    <property type="match status" value="1"/>
</dbReference>
<evidence type="ECO:0000256" key="2">
    <source>
        <dbReference type="PROSITE-ProRule" id="PRU00335"/>
    </source>
</evidence>
<reference evidence="4 5" key="1">
    <citation type="submission" date="2020-04" db="EMBL/GenBank/DDBJ databases">
        <authorList>
            <person name="Klaysubun C."/>
            <person name="Duangmal K."/>
            <person name="Lipun K."/>
        </authorList>
    </citation>
    <scope>NUCLEOTIDE SEQUENCE [LARGE SCALE GENOMIC DNA]</scope>
    <source>
        <strain evidence="4 5">DSM 45300</strain>
    </source>
</reference>
<dbReference type="PROSITE" id="PS50977">
    <property type="entry name" value="HTH_TETR_2"/>
    <property type="match status" value="1"/>
</dbReference>
<dbReference type="InterPro" id="IPR001647">
    <property type="entry name" value="HTH_TetR"/>
</dbReference>
<evidence type="ECO:0000256" key="1">
    <source>
        <dbReference type="ARBA" id="ARBA00023125"/>
    </source>
</evidence>
<comment type="caution">
    <text evidence="4">The sequence shown here is derived from an EMBL/GenBank/DDBJ whole genome shotgun (WGS) entry which is preliminary data.</text>
</comment>
<dbReference type="PRINTS" id="PR00455">
    <property type="entry name" value="HTHTETR"/>
</dbReference>
<dbReference type="InterPro" id="IPR036271">
    <property type="entry name" value="Tet_transcr_reg_TetR-rel_C_sf"/>
</dbReference>
<proteinExistence type="predicted"/>
<protein>
    <submittedName>
        <fullName evidence="4">TetR/AcrR family transcriptional regulator</fullName>
    </submittedName>
</protein>
<dbReference type="PANTHER" id="PTHR30055:SF226">
    <property type="entry name" value="HTH-TYPE TRANSCRIPTIONAL REGULATOR PKSA"/>
    <property type="match status" value="1"/>
</dbReference>
<dbReference type="Pfam" id="PF00440">
    <property type="entry name" value="TetR_N"/>
    <property type="match status" value="1"/>
</dbReference>
<keyword evidence="1 2" id="KW-0238">DNA-binding</keyword>
<dbReference type="AlphaFoldDB" id="A0A848DBD8"/>
<dbReference type="PROSITE" id="PS01081">
    <property type="entry name" value="HTH_TETR_1"/>
    <property type="match status" value="1"/>
</dbReference>
<dbReference type="InterPro" id="IPR009057">
    <property type="entry name" value="Homeodomain-like_sf"/>
</dbReference>
<gene>
    <name evidence="4" type="ORF">HF519_00345</name>
</gene>
<evidence type="ECO:0000313" key="4">
    <source>
        <dbReference type="EMBL" id="NMH90070.1"/>
    </source>
</evidence>
<dbReference type="GO" id="GO:0000976">
    <property type="term" value="F:transcription cis-regulatory region binding"/>
    <property type="evidence" value="ECO:0007669"/>
    <property type="project" value="TreeGrafter"/>
</dbReference>
<dbReference type="Proteomes" id="UP000586918">
    <property type="component" value="Unassembled WGS sequence"/>
</dbReference>
<feature type="DNA-binding region" description="H-T-H motif" evidence="2">
    <location>
        <begin position="34"/>
        <end position="53"/>
    </location>
</feature>
<organism evidence="4 5">
    <name type="scientific">Pseudonocardia bannensis</name>
    <dbReference type="NCBI Taxonomy" id="630973"/>
    <lineage>
        <taxon>Bacteria</taxon>
        <taxon>Bacillati</taxon>
        <taxon>Actinomycetota</taxon>
        <taxon>Actinomycetes</taxon>
        <taxon>Pseudonocardiales</taxon>
        <taxon>Pseudonocardiaceae</taxon>
        <taxon>Pseudonocardia</taxon>
    </lineage>
</organism>
<evidence type="ECO:0000259" key="3">
    <source>
        <dbReference type="PROSITE" id="PS50977"/>
    </source>
</evidence>
<dbReference type="PANTHER" id="PTHR30055">
    <property type="entry name" value="HTH-TYPE TRANSCRIPTIONAL REGULATOR RUTR"/>
    <property type="match status" value="1"/>
</dbReference>
<dbReference type="InterPro" id="IPR023772">
    <property type="entry name" value="DNA-bd_HTH_TetR-type_CS"/>
</dbReference>
<feature type="domain" description="HTH tetR-type" evidence="3">
    <location>
        <begin position="11"/>
        <end position="71"/>
    </location>
</feature>
<dbReference type="EMBL" id="JAAXKZ010000001">
    <property type="protein sequence ID" value="NMH90070.1"/>
    <property type="molecule type" value="Genomic_DNA"/>
</dbReference>